<dbReference type="InterPro" id="IPR036378">
    <property type="entry name" value="FAS1_dom_sf"/>
</dbReference>
<feature type="domain" description="FAS1" evidence="1">
    <location>
        <begin position="56"/>
        <end position="201"/>
    </location>
</feature>
<dbReference type="STRING" id="1965070.A0A3S3QID6"/>
<dbReference type="PANTHER" id="PTHR10900:SF77">
    <property type="entry name" value="FI19380P1"/>
    <property type="match status" value="1"/>
</dbReference>
<dbReference type="Pfam" id="PF02469">
    <property type="entry name" value="Fasciclin"/>
    <property type="match status" value="2"/>
</dbReference>
<dbReference type="InterPro" id="IPR000782">
    <property type="entry name" value="FAS1_domain"/>
</dbReference>
<dbReference type="Gene3D" id="2.30.180.10">
    <property type="entry name" value="FAS1 domain"/>
    <property type="match status" value="3"/>
</dbReference>
<evidence type="ECO:0000259" key="1">
    <source>
        <dbReference type="PROSITE" id="PS50213"/>
    </source>
</evidence>
<reference evidence="2 3" key="1">
    <citation type="journal article" date="2018" name="Gigascience">
        <title>Genomes of trombidid mites reveal novel predicted allergens and laterally-transferred genes associated with secondary metabolism.</title>
        <authorList>
            <person name="Dong X."/>
            <person name="Chaisiri K."/>
            <person name="Xia D."/>
            <person name="Armstrong S.D."/>
            <person name="Fang Y."/>
            <person name="Donnelly M.J."/>
            <person name="Kadowaki T."/>
            <person name="McGarry J.W."/>
            <person name="Darby A.C."/>
            <person name="Makepeace B.L."/>
        </authorList>
    </citation>
    <scope>NUCLEOTIDE SEQUENCE [LARGE SCALE GENOMIC DNA]</scope>
    <source>
        <strain evidence="2">UoL-WK</strain>
    </source>
</reference>
<feature type="domain" description="FAS1" evidence="1">
    <location>
        <begin position="349"/>
        <end position="492"/>
    </location>
</feature>
<accession>A0A3S3QID6</accession>
<gene>
    <name evidence="2" type="ORF">B4U79_06197</name>
</gene>
<dbReference type="OrthoDB" id="7700931at2759"/>
<dbReference type="SUPFAM" id="SSF82153">
    <property type="entry name" value="FAS1 domain"/>
    <property type="match status" value="3"/>
</dbReference>
<dbReference type="PROSITE" id="PS50213">
    <property type="entry name" value="FAS1"/>
    <property type="match status" value="3"/>
</dbReference>
<feature type="domain" description="FAS1" evidence="1">
    <location>
        <begin position="205"/>
        <end position="345"/>
    </location>
</feature>
<dbReference type="AlphaFoldDB" id="A0A3S3QID6"/>
<protein>
    <submittedName>
        <fullName evidence="2">Fasciclin-1-like protein</fullName>
    </submittedName>
</protein>
<dbReference type="Proteomes" id="UP000285301">
    <property type="component" value="Unassembled WGS sequence"/>
</dbReference>
<evidence type="ECO:0000313" key="2">
    <source>
        <dbReference type="EMBL" id="RWS09208.1"/>
    </source>
</evidence>
<keyword evidence="3" id="KW-1185">Reference proteome</keyword>
<dbReference type="SMART" id="SM00554">
    <property type="entry name" value="FAS1"/>
    <property type="match status" value="3"/>
</dbReference>
<dbReference type="PANTHER" id="PTHR10900">
    <property type="entry name" value="PERIOSTIN-RELATED"/>
    <property type="match status" value="1"/>
</dbReference>
<evidence type="ECO:0000313" key="3">
    <source>
        <dbReference type="Proteomes" id="UP000285301"/>
    </source>
</evidence>
<proteinExistence type="predicted"/>
<sequence>MIEMYVNNAKVLSGPFEFKSSNGEKQLLYTIDEVLYPYEGQERPPSAADLLENADAAARYANLKTTDGIAPFASKISGNKELIGYFKGAESNTYFIPVNLPNDKGIDDATIKGHIIPGKVLFTAAMTDRVYNSAAYNDTIKVELKVDSQNSSDSLQIINYFVESNTLITSGNHHQGICKVKVHKANVPVSNGVIHFIEKPLMVISNTIKEILSVYSFLSEAKSRFEKDPQINELLSAGGPNTLLAFTNEAFNKESQKWKEISESEKDSILKLHVVPKESISSEMVRIDVNKQKLESLAQKPVHFNAFKFDHRRYMSVEGGGVNATVTQLDIGATNGMVHIIDRVLGIAYQTIKEKLEQDPNLRTTYDIGVFNSENWNDKLGDTNRKFTYFAPSKAAWEHMKATMPSEYKQLTERLYRANTFWILDRHLVSDKDLRIEDLLEKQSIPTGRGEIRVRRKQGNEIVVEWEDIEAPISRPDVVAMNGVIHEIDLVLMKKRDMAVSDALSPSDNAAAKLVASIVPIIIHLVMKLL</sequence>
<dbReference type="EMBL" id="NCKU01002611">
    <property type="protein sequence ID" value="RWS09208.1"/>
    <property type="molecule type" value="Genomic_DNA"/>
</dbReference>
<name>A0A3S3QID6_9ACAR</name>
<organism evidence="2 3">
    <name type="scientific">Dinothrombium tinctorium</name>
    <dbReference type="NCBI Taxonomy" id="1965070"/>
    <lineage>
        <taxon>Eukaryota</taxon>
        <taxon>Metazoa</taxon>
        <taxon>Ecdysozoa</taxon>
        <taxon>Arthropoda</taxon>
        <taxon>Chelicerata</taxon>
        <taxon>Arachnida</taxon>
        <taxon>Acari</taxon>
        <taxon>Acariformes</taxon>
        <taxon>Trombidiformes</taxon>
        <taxon>Prostigmata</taxon>
        <taxon>Anystina</taxon>
        <taxon>Parasitengona</taxon>
        <taxon>Trombidioidea</taxon>
        <taxon>Trombidiidae</taxon>
        <taxon>Dinothrombium</taxon>
    </lineage>
</organism>
<comment type="caution">
    <text evidence="2">The sequence shown here is derived from an EMBL/GenBank/DDBJ whole genome shotgun (WGS) entry which is preliminary data.</text>
</comment>
<dbReference type="InterPro" id="IPR050904">
    <property type="entry name" value="Adhesion/Biosynth-related"/>
</dbReference>